<dbReference type="InterPro" id="IPR002125">
    <property type="entry name" value="CMP_dCMP_dom"/>
</dbReference>
<dbReference type="EMBL" id="LDJX01000003">
    <property type="protein sequence ID" value="KPM32149.1"/>
    <property type="molecule type" value="Genomic_DNA"/>
</dbReference>
<reference evidence="2 3" key="1">
    <citation type="submission" date="2015-09" db="EMBL/GenBank/DDBJ databases">
        <title>Genome sequence of the marine flavobacterium Croceitalea dokdonensis DOKDO 023 that contains proton- and sodium-pumping rhodopsins.</title>
        <authorList>
            <person name="Kwon S.-K."/>
            <person name="Lee H.K."/>
            <person name="Kwak M.-J."/>
            <person name="Kim J.F."/>
        </authorList>
    </citation>
    <scope>NUCLEOTIDE SEQUENCE [LARGE SCALE GENOMIC DNA]</scope>
    <source>
        <strain evidence="2 3">DOKDO 023</strain>
    </source>
</reference>
<dbReference type="STRING" id="1300341.I595_1798"/>
<sequence length="175" mass="20033">MENHNQHYFFMRRAIAWARHGKAKDQSAFGAVIVKNGKIVTEVHNTVKQQQDCTQHAELSAIQTACNILQCKQLKGCTLYTSCEPCMMCLGACYWSGLEQIFYGASAQDAKDFGFVYSDMFYASNKEDRYKTFSMRQLLRDEALTAWNGPGNLLTQNDHLRLMEKDVILRQKISN</sequence>
<accession>A0A0P7AZV8</accession>
<evidence type="ECO:0000259" key="1">
    <source>
        <dbReference type="PROSITE" id="PS51747"/>
    </source>
</evidence>
<dbReference type="GO" id="GO:0047974">
    <property type="term" value="F:guanosine deaminase activity"/>
    <property type="evidence" value="ECO:0007669"/>
    <property type="project" value="TreeGrafter"/>
</dbReference>
<feature type="domain" description="CMP/dCMP-type deaminase" evidence="1">
    <location>
        <begin position="5"/>
        <end position="127"/>
    </location>
</feature>
<dbReference type="InterPro" id="IPR016193">
    <property type="entry name" value="Cytidine_deaminase-like"/>
</dbReference>
<dbReference type="OrthoDB" id="9802676at2"/>
<protein>
    <submittedName>
        <fullName evidence="2">Guanine deaminase</fullName>
    </submittedName>
</protein>
<comment type="caution">
    <text evidence="2">The sequence shown here is derived from an EMBL/GenBank/DDBJ whole genome shotgun (WGS) entry which is preliminary data.</text>
</comment>
<dbReference type="GO" id="GO:0006152">
    <property type="term" value="P:purine nucleoside catabolic process"/>
    <property type="evidence" value="ECO:0007669"/>
    <property type="project" value="TreeGrafter"/>
</dbReference>
<dbReference type="AlphaFoldDB" id="A0A0P7AZV8"/>
<dbReference type="RefSeq" id="WP_083467545.1">
    <property type="nucleotide sequence ID" value="NZ_LDJX01000003.1"/>
</dbReference>
<organism evidence="2 3">
    <name type="scientific">Croceitalea dokdonensis DOKDO 023</name>
    <dbReference type="NCBI Taxonomy" id="1300341"/>
    <lineage>
        <taxon>Bacteria</taxon>
        <taxon>Pseudomonadati</taxon>
        <taxon>Bacteroidota</taxon>
        <taxon>Flavobacteriia</taxon>
        <taxon>Flavobacteriales</taxon>
        <taxon>Flavobacteriaceae</taxon>
        <taxon>Croceitalea</taxon>
    </lineage>
</organism>
<dbReference type="CDD" id="cd01285">
    <property type="entry name" value="nucleoside_deaminase"/>
    <property type="match status" value="1"/>
</dbReference>
<gene>
    <name evidence="2" type="ORF">I595_1798</name>
</gene>
<evidence type="ECO:0000313" key="2">
    <source>
        <dbReference type="EMBL" id="KPM32149.1"/>
    </source>
</evidence>
<dbReference type="PANTHER" id="PTHR11079">
    <property type="entry name" value="CYTOSINE DEAMINASE FAMILY MEMBER"/>
    <property type="match status" value="1"/>
</dbReference>
<name>A0A0P7AZV8_9FLAO</name>
<dbReference type="PATRIC" id="fig|1300341.3.peg.1982"/>
<keyword evidence="3" id="KW-1185">Reference proteome</keyword>
<dbReference type="PANTHER" id="PTHR11079:SF161">
    <property type="entry name" value="CMP_DCMP-TYPE DEAMINASE DOMAIN-CONTAINING PROTEIN"/>
    <property type="match status" value="1"/>
</dbReference>
<dbReference type="Proteomes" id="UP000050280">
    <property type="component" value="Unassembled WGS sequence"/>
</dbReference>
<dbReference type="PROSITE" id="PS51747">
    <property type="entry name" value="CYT_DCMP_DEAMINASES_2"/>
    <property type="match status" value="1"/>
</dbReference>
<dbReference type="SUPFAM" id="SSF53927">
    <property type="entry name" value="Cytidine deaminase-like"/>
    <property type="match status" value="1"/>
</dbReference>
<dbReference type="Pfam" id="PF00383">
    <property type="entry name" value="dCMP_cyt_deam_1"/>
    <property type="match status" value="1"/>
</dbReference>
<dbReference type="Gene3D" id="3.40.140.10">
    <property type="entry name" value="Cytidine Deaminase, domain 2"/>
    <property type="match status" value="1"/>
</dbReference>
<evidence type="ECO:0000313" key="3">
    <source>
        <dbReference type="Proteomes" id="UP000050280"/>
    </source>
</evidence>
<proteinExistence type="predicted"/>